<evidence type="ECO:0000259" key="4">
    <source>
        <dbReference type="SMART" id="SM00822"/>
    </source>
</evidence>
<dbReference type="EC" id="1.-.-.-" evidence="5"/>
<evidence type="ECO:0000313" key="6">
    <source>
        <dbReference type="Proteomes" id="UP000315017"/>
    </source>
</evidence>
<dbReference type="SUPFAM" id="SSF51735">
    <property type="entry name" value="NAD(P)-binding Rossmann-fold domains"/>
    <property type="match status" value="1"/>
</dbReference>
<protein>
    <submittedName>
        <fullName evidence="5">General stress protein 39</fullName>
        <ecNumber evidence="5">1.-.-.-</ecNumber>
    </submittedName>
</protein>
<sequence length="290" mass="30860">MSATNLPKSPLPPQSQPKPGLDSAMTPPPKYKAPLYKGAEKLKGKVALITGGDSGIGRSVAVLFAREGADVAIVYLPAEQSDADEAAQAVKDEGQTALLIPGDVTGRSFCQQAVEKTVAKFGRLDILVNNAAYQQTQEKFAEITDEQWDITFRTNISGYFYMAQAAQPYLKPGSAIINCGSITGFEGSKTLVDYASTKGAIHAFTKSLAQNLAEQKIRVNCVAPGPIWTPLQPVSKPADQVAEHGADTPLKRPGQPEEVAPAFVFFASEADSSYISGEVLTVLGWETRAG</sequence>
<dbReference type="InterPro" id="IPR057326">
    <property type="entry name" value="KR_dom"/>
</dbReference>
<dbReference type="Gene3D" id="3.40.50.720">
    <property type="entry name" value="NAD(P)-binding Rossmann-like Domain"/>
    <property type="match status" value="1"/>
</dbReference>
<dbReference type="InterPro" id="IPR020904">
    <property type="entry name" value="Sc_DH/Rdtase_CS"/>
</dbReference>
<dbReference type="FunFam" id="3.40.50.720:FF:000084">
    <property type="entry name" value="Short-chain dehydrogenase reductase"/>
    <property type="match status" value="1"/>
</dbReference>
<dbReference type="GO" id="GO:0016614">
    <property type="term" value="F:oxidoreductase activity, acting on CH-OH group of donors"/>
    <property type="evidence" value="ECO:0007669"/>
    <property type="project" value="UniProtKB-ARBA"/>
</dbReference>
<dbReference type="NCBIfam" id="NF005214">
    <property type="entry name" value="PRK06701.1"/>
    <property type="match status" value="1"/>
</dbReference>
<dbReference type="Pfam" id="PF13561">
    <property type="entry name" value="adh_short_C2"/>
    <property type="match status" value="1"/>
</dbReference>
<reference evidence="5 6" key="1">
    <citation type="submission" date="2019-02" db="EMBL/GenBank/DDBJ databases">
        <title>Deep-cultivation of Planctomycetes and their phenomic and genomic characterization uncovers novel biology.</title>
        <authorList>
            <person name="Wiegand S."/>
            <person name="Jogler M."/>
            <person name="Boedeker C."/>
            <person name="Pinto D."/>
            <person name="Vollmers J."/>
            <person name="Rivas-Marin E."/>
            <person name="Kohn T."/>
            <person name="Peeters S.H."/>
            <person name="Heuer A."/>
            <person name="Rast P."/>
            <person name="Oberbeckmann S."/>
            <person name="Bunk B."/>
            <person name="Jeske O."/>
            <person name="Meyerdierks A."/>
            <person name="Storesund J.E."/>
            <person name="Kallscheuer N."/>
            <person name="Luecker S."/>
            <person name="Lage O.M."/>
            <person name="Pohl T."/>
            <person name="Merkel B.J."/>
            <person name="Hornburger P."/>
            <person name="Mueller R.-W."/>
            <person name="Bruemmer F."/>
            <person name="Labrenz M."/>
            <person name="Spormann A.M."/>
            <person name="Op den Camp H."/>
            <person name="Overmann J."/>
            <person name="Amann R."/>
            <person name="Jetten M.S.M."/>
            <person name="Mascher T."/>
            <person name="Medema M.H."/>
            <person name="Devos D.P."/>
            <person name="Kaster A.-K."/>
            <person name="Ovreas L."/>
            <person name="Rohde M."/>
            <person name="Galperin M.Y."/>
            <person name="Jogler C."/>
        </authorList>
    </citation>
    <scope>NUCLEOTIDE SEQUENCE [LARGE SCALE GENOMIC DNA]</scope>
    <source>
        <strain evidence="5 6">ETA_A8</strain>
    </source>
</reference>
<name>A0A517YA15_9BACT</name>
<dbReference type="PROSITE" id="PS00061">
    <property type="entry name" value="ADH_SHORT"/>
    <property type="match status" value="1"/>
</dbReference>
<dbReference type="PANTHER" id="PTHR48107:SF16">
    <property type="entry name" value="NADPH-DEPENDENT ALDEHYDE REDUCTASE 1, CHLOROPLASTIC"/>
    <property type="match status" value="1"/>
</dbReference>
<dbReference type="SMART" id="SM00822">
    <property type="entry name" value="PKS_KR"/>
    <property type="match status" value="1"/>
</dbReference>
<dbReference type="EMBL" id="CP036274">
    <property type="protein sequence ID" value="QDU27070.1"/>
    <property type="molecule type" value="Genomic_DNA"/>
</dbReference>
<evidence type="ECO:0000256" key="1">
    <source>
        <dbReference type="ARBA" id="ARBA00006484"/>
    </source>
</evidence>
<dbReference type="InterPro" id="IPR036291">
    <property type="entry name" value="NAD(P)-bd_dom_sf"/>
</dbReference>
<dbReference type="RefSeq" id="WP_145087943.1">
    <property type="nucleotide sequence ID" value="NZ_CP036274.1"/>
</dbReference>
<dbReference type="OrthoDB" id="9803333at2"/>
<accession>A0A517YA15</accession>
<comment type="similarity">
    <text evidence="1">Belongs to the short-chain dehydrogenases/reductases (SDR) family.</text>
</comment>
<dbReference type="PRINTS" id="PR00081">
    <property type="entry name" value="GDHRDH"/>
</dbReference>
<feature type="domain" description="Ketoreductase" evidence="4">
    <location>
        <begin position="45"/>
        <end position="231"/>
    </location>
</feature>
<keyword evidence="6" id="KW-1185">Reference proteome</keyword>
<feature type="compositionally biased region" description="Basic and acidic residues" evidence="3">
    <location>
        <begin position="241"/>
        <end position="250"/>
    </location>
</feature>
<evidence type="ECO:0000256" key="3">
    <source>
        <dbReference type="SAM" id="MobiDB-lite"/>
    </source>
</evidence>
<feature type="region of interest" description="Disordered" evidence="3">
    <location>
        <begin position="1"/>
        <end position="32"/>
    </location>
</feature>
<evidence type="ECO:0000313" key="5">
    <source>
        <dbReference type="EMBL" id="QDU27070.1"/>
    </source>
</evidence>
<keyword evidence="2 5" id="KW-0560">Oxidoreductase</keyword>
<evidence type="ECO:0000256" key="2">
    <source>
        <dbReference type="ARBA" id="ARBA00023002"/>
    </source>
</evidence>
<dbReference type="AlphaFoldDB" id="A0A517YA15"/>
<dbReference type="PANTHER" id="PTHR48107">
    <property type="entry name" value="NADPH-DEPENDENT ALDEHYDE REDUCTASE-LIKE PROTEIN, CHLOROPLASTIC-RELATED"/>
    <property type="match status" value="1"/>
</dbReference>
<gene>
    <name evidence="5" type="primary">ydaD_3</name>
    <name evidence="5" type="ORF">ETAA8_21540</name>
</gene>
<dbReference type="KEGG" id="aagg:ETAA8_21540"/>
<dbReference type="InterPro" id="IPR002347">
    <property type="entry name" value="SDR_fam"/>
</dbReference>
<dbReference type="Proteomes" id="UP000315017">
    <property type="component" value="Chromosome"/>
</dbReference>
<feature type="region of interest" description="Disordered" evidence="3">
    <location>
        <begin position="236"/>
        <end position="255"/>
    </location>
</feature>
<organism evidence="5 6">
    <name type="scientific">Anatilimnocola aggregata</name>
    <dbReference type="NCBI Taxonomy" id="2528021"/>
    <lineage>
        <taxon>Bacteria</taxon>
        <taxon>Pseudomonadati</taxon>
        <taxon>Planctomycetota</taxon>
        <taxon>Planctomycetia</taxon>
        <taxon>Pirellulales</taxon>
        <taxon>Pirellulaceae</taxon>
        <taxon>Anatilimnocola</taxon>
    </lineage>
</organism>
<dbReference type="PRINTS" id="PR00080">
    <property type="entry name" value="SDRFAMILY"/>
</dbReference>
<proteinExistence type="inferred from homology"/>